<reference evidence="5" key="1">
    <citation type="journal article" date="2023" name="Front. Mar. Sci.">
        <title>A new Merluccius polli reference genome to investigate the effects of global change in West African waters.</title>
        <authorList>
            <person name="Mateo J.L."/>
            <person name="Blanco-Fernandez C."/>
            <person name="Garcia-Vazquez E."/>
            <person name="Machado-Schiaffino G."/>
        </authorList>
    </citation>
    <scope>NUCLEOTIDE SEQUENCE</scope>
    <source>
        <strain evidence="5">C29</strain>
        <tissue evidence="5">Fin</tissue>
    </source>
</reference>
<dbReference type="SUPFAM" id="SSF52540">
    <property type="entry name" value="P-loop containing nucleoside triphosphate hydrolases"/>
    <property type="match status" value="2"/>
</dbReference>
<name>A0AA47P8W5_MERPO</name>
<dbReference type="Pfam" id="PF06309">
    <property type="entry name" value="Torsin"/>
    <property type="match status" value="2"/>
</dbReference>
<proteinExistence type="inferred from homology"/>
<dbReference type="GO" id="GO:0005788">
    <property type="term" value="C:endoplasmic reticulum lumen"/>
    <property type="evidence" value="ECO:0007669"/>
    <property type="project" value="TreeGrafter"/>
</dbReference>
<comment type="caution">
    <text evidence="5">The sequence shown here is derived from an EMBL/GenBank/DDBJ whole genome shotgun (WGS) entry which is preliminary data.</text>
</comment>
<feature type="transmembrane region" description="Helical" evidence="2">
    <location>
        <begin position="708"/>
        <end position="728"/>
    </location>
</feature>
<evidence type="ECO:0000313" key="6">
    <source>
        <dbReference type="Proteomes" id="UP001174136"/>
    </source>
</evidence>
<dbReference type="InterPro" id="IPR027417">
    <property type="entry name" value="P-loop_NTPase"/>
</dbReference>
<dbReference type="GO" id="GO:0005524">
    <property type="term" value="F:ATP binding"/>
    <property type="evidence" value="ECO:0007669"/>
    <property type="project" value="InterPro"/>
</dbReference>
<evidence type="ECO:0000313" key="5">
    <source>
        <dbReference type="EMBL" id="KAK0150682.1"/>
    </source>
</evidence>
<dbReference type="CDD" id="cd00009">
    <property type="entry name" value="AAA"/>
    <property type="match status" value="1"/>
</dbReference>
<dbReference type="Gene3D" id="3.40.50.300">
    <property type="entry name" value="P-loop containing nucleotide triphosphate hydrolases"/>
    <property type="match status" value="2"/>
</dbReference>
<dbReference type="SMART" id="SM00382">
    <property type="entry name" value="AAA"/>
    <property type="match status" value="2"/>
</dbReference>
<comment type="similarity">
    <text evidence="1">Belongs to the ClpA/ClpB family. Torsin subfamily.</text>
</comment>
<keyword evidence="2" id="KW-1133">Transmembrane helix</keyword>
<dbReference type="GO" id="GO:0071763">
    <property type="term" value="P:nuclear membrane organization"/>
    <property type="evidence" value="ECO:0007669"/>
    <property type="project" value="TreeGrafter"/>
</dbReference>
<evidence type="ECO:0000256" key="3">
    <source>
        <dbReference type="SAM" id="SignalP"/>
    </source>
</evidence>
<evidence type="ECO:0000259" key="4">
    <source>
        <dbReference type="SMART" id="SM00382"/>
    </source>
</evidence>
<sequence length="751" mass="84831">METTFKTLLVYFCIANLVVHAFEPVSTIIVIGATAFLGRTIYNYFHESCDPKWVGESGVNGDHNYAVPSSCVGLQADLKSQLFGQHLASRIILKAVTGFMNINNPKKPLVLSLHGWTGTGKNLASKLIANNIYKKGMDSSFVHLFVTGLHFPDNDKVETYKSQLQHWIRGHVTNCAHSMFIFDEMDKMHPGLIDSIKPFLDYYDELDGVSHRKAIFIFLSNAGGESITHTTLDFWKSGKDREELELEDVEIALSLSVFNNKNSGLWHTSLIDKNLVDFFVPFLPLEFRHVVQCAMAAMKARGLSPDPDVANKVAKGISYGPKYDKVFSIPATFKTLLGYFCIANVVVNAFHPFSTIYSYFHESCDSTWVQFNATATFKTLLGYFCIANLVVNAFHPFSTIYSYFHESCDPTWVQFNATGLQADLKSQLFGQHLASRIILKAVTGFMNNNNPQKPLVLSLHGWTGTGKNLASKLIANNIYKKGMDSRFVHLFVPGLNFPKEIQVEKYKWTCACWPLSNNGPPIHPQSQLQRWIRGNVTNCAHSMFIFDQMDKMHPGLIDSIKPFLDHYEKLDGVSYRKAIFIFLSNAGGESITQTTLDFWKSGKDREELELEDVEIALSVCGLWHATLINKNLVDFFVPFLPLEYRHVIQCAMAEMKARGLSPDPDVAYKLALGISYGPEYDRFFSIPGCKMIARRLNFFIEAITVPSYYPIFLFINTALALMAFIQLLTKCMTRTVHQITIYCNGLYTYEA</sequence>
<accession>A0AA47P8W5</accession>
<dbReference type="GO" id="GO:0005635">
    <property type="term" value="C:nuclear envelope"/>
    <property type="evidence" value="ECO:0007669"/>
    <property type="project" value="TreeGrafter"/>
</dbReference>
<feature type="signal peptide" evidence="3">
    <location>
        <begin position="1"/>
        <end position="21"/>
    </location>
</feature>
<dbReference type="InterPro" id="IPR003593">
    <property type="entry name" value="AAA+_ATPase"/>
</dbReference>
<dbReference type="InterPro" id="IPR049337">
    <property type="entry name" value="TOR1A_C"/>
</dbReference>
<feature type="chain" id="PRO_5041311027" evidence="3">
    <location>
        <begin position="22"/>
        <end position="751"/>
    </location>
</feature>
<protein>
    <submittedName>
        <fullName evidence="5">Torsin-1B</fullName>
    </submittedName>
</protein>
<dbReference type="PANTHER" id="PTHR10760:SF14">
    <property type="entry name" value="TORSIN-1B"/>
    <property type="match status" value="1"/>
</dbReference>
<feature type="domain" description="AAA+ ATPase" evidence="4">
    <location>
        <begin position="107"/>
        <end position="250"/>
    </location>
</feature>
<keyword evidence="2" id="KW-0812">Transmembrane</keyword>
<organism evidence="5 6">
    <name type="scientific">Merluccius polli</name>
    <name type="common">Benguela hake</name>
    <name type="synonym">Merluccius cadenati</name>
    <dbReference type="NCBI Taxonomy" id="89951"/>
    <lineage>
        <taxon>Eukaryota</taxon>
        <taxon>Metazoa</taxon>
        <taxon>Chordata</taxon>
        <taxon>Craniata</taxon>
        <taxon>Vertebrata</taxon>
        <taxon>Euteleostomi</taxon>
        <taxon>Actinopterygii</taxon>
        <taxon>Neopterygii</taxon>
        <taxon>Teleostei</taxon>
        <taxon>Neoteleostei</taxon>
        <taxon>Acanthomorphata</taxon>
        <taxon>Zeiogadaria</taxon>
        <taxon>Gadariae</taxon>
        <taxon>Gadiformes</taxon>
        <taxon>Gadoidei</taxon>
        <taxon>Merlucciidae</taxon>
        <taxon>Merluccius</taxon>
    </lineage>
</organism>
<dbReference type="GO" id="GO:0034504">
    <property type="term" value="P:protein localization to nucleus"/>
    <property type="evidence" value="ECO:0007669"/>
    <property type="project" value="TreeGrafter"/>
</dbReference>
<keyword evidence="2" id="KW-0472">Membrane</keyword>
<dbReference type="GO" id="GO:0019894">
    <property type="term" value="F:kinesin binding"/>
    <property type="evidence" value="ECO:0007669"/>
    <property type="project" value="TreeGrafter"/>
</dbReference>
<dbReference type="FunFam" id="3.40.50.300:FF:001719">
    <property type="entry name" value="Torsin"/>
    <property type="match status" value="2"/>
</dbReference>
<gene>
    <name evidence="5" type="primary">Tor1b_0</name>
    <name evidence="5" type="ORF">N1851_008217</name>
</gene>
<dbReference type="GO" id="GO:0016887">
    <property type="term" value="F:ATP hydrolysis activity"/>
    <property type="evidence" value="ECO:0007669"/>
    <property type="project" value="InterPro"/>
</dbReference>
<evidence type="ECO:0000256" key="1">
    <source>
        <dbReference type="ARBA" id="ARBA00006235"/>
    </source>
</evidence>
<dbReference type="AlphaFoldDB" id="A0AA47P8W5"/>
<evidence type="ECO:0000256" key="2">
    <source>
        <dbReference type="SAM" id="Phobius"/>
    </source>
</evidence>
<dbReference type="PANTHER" id="PTHR10760">
    <property type="entry name" value="TORSIN"/>
    <property type="match status" value="1"/>
</dbReference>
<dbReference type="Proteomes" id="UP001174136">
    <property type="component" value="Unassembled WGS sequence"/>
</dbReference>
<dbReference type="Pfam" id="PF21376">
    <property type="entry name" value="TOR1A_C"/>
    <property type="match status" value="2"/>
</dbReference>
<dbReference type="InterPro" id="IPR010448">
    <property type="entry name" value="Torsin"/>
</dbReference>
<keyword evidence="6" id="KW-1185">Reference proteome</keyword>
<feature type="domain" description="AAA+ ATPase" evidence="4">
    <location>
        <begin position="453"/>
        <end position="621"/>
    </location>
</feature>
<keyword evidence="3" id="KW-0732">Signal</keyword>
<dbReference type="EMBL" id="JAOPHQ010001448">
    <property type="protein sequence ID" value="KAK0150682.1"/>
    <property type="molecule type" value="Genomic_DNA"/>
</dbReference>